<dbReference type="EMBL" id="JAPDGR010003829">
    <property type="protein sequence ID" value="KAJ2969981.1"/>
    <property type="molecule type" value="Genomic_DNA"/>
</dbReference>
<dbReference type="Proteomes" id="UP001143856">
    <property type="component" value="Unassembled WGS sequence"/>
</dbReference>
<name>A0ACC1MUE7_9PEZI</name>
<comment type="caution">
    <text evidence="1">The sequence shown here is derived from an EMBL/GenBank/DDBJ whole genome shotgun (WGS) entry which is preliminary data.</text>
</comment>
<evidence type="ECO:0000313" key="2">
    <source>
        <dbReference type="Proteomes" id="UP001143856"/>
    </source>
</evidence>
<sequence>MANEGCQTMELDQSSPRPPSAHSDIHIDMMVTKHEHKSDATPNVGMESVMEHGTKTPPTRTWPPESSIPNARPLISSEFIGPNLGAPPSHSDQQLSPSRDTFTGIPWKIEIPPPHLGQQQNTLFTPSHVDESFAPSGFGNIISAGQPAPFDESDSLRKTRSVDFEDQASTNEGIIHSNGPGTPAFNYPPLSPTEDTRLQPNQDDALTNYPSSYLESGPSSLPGQVMGDQQPVVTGVGLNSWATVNHNSNVTAMPPTDRLGSRDGDTPEQALVIDESDSDSNSDSDPEPMAVEDIVDEGRAYALGMYEDVEAEDEVDAQYSDDDEPEYDVDEMGGDYDTRIYERPDDDDDGGDDEDIGPRPLDSEFGDEESWDEEEEEDLLDEDNEAEFETDVEMDEPDPQPVVRANPTVIDLISSSEDESEDADEDEDNDIPTETQQPSAHIDSRTSSSRQQILSEGDPPHTDLNDDESDISDIISQAPISEANISSEVDVEDHENMSSHYEEEEESENEGMDDDDDESEDQDEDIRAGAELKTFVREEVHVLESPEDQAGRDAEESAALPFSASDGLETLSHVIDEESSARSHSVFAELSVEKIVIETISDQQLPAEPPEDDDDGFQIQDSSDNQLVDDSILEGAPEEIPRHGGGEDQVEQTSPPISDDEHPHNKDYTPAALSSPPLTQSFQSHIKADSHWASEEITVTSAAQIATAQLPTPLNTQVTNTAPDVTPDTFTTIAESFDSYTTIYQSHSNIREGSTLDVSIDDLVQQDISMSLNFDGVNQERNGAPVAEPEAHHSAGEQSTTSSPAPSFQTQVDDGELAWSVNVEQAKTEGQHIRSQSPEDGSDAPDRPKSFISQMEIDEELQASILEYSQLEEEYTDYDIQDGYDASSQGGTHETDFGSPRRYLCNCDETSS</sequence>
<organism evidence="1 2">
    <name type="scientific">Xylaria curta</name>
    <dbReference type="NCBI Taxonomy" id="42375"/>
    <lineage>
        <taxon>Eukaryota</taxon>
        <taxon>Fungi</taxon>
        <taxon>Dikarya</taxon>
        <taxon>Ascomycota</taxon>
        <taxon>Pezizomycotina</taxon>
        <taxon>Sordariomycetes</taxon>
        <taxon>Xylariomycetidae</taxon>
        <taxon>Xylariales</taxon>
        <taxon>Xylariaceae</taxon>
        <taxon>Xylaria</taxon>
    </lineage>
</organism>
<keyword evidence="2" id="KW-1185">Reference proteome</keyword>
<gene>
    <name evidence="1" type="ORF">NUW58_g9835</name>
</gene>
<proteinExistence type="predicted"/>
<protein>
    <submittedName>
        <fullName evidence="1">Uncharacterized protein</fullName>
    </submittedName>
</protein>
<accession>A0ACC1MUE7</accession>
<reference evidence="1" key="1">
    <citation type="submission" date="2022-10" db="EMBL/GenBank/DDBJ databases">
        <title>Genome Sequence of Xylaria curta.</title>
        <authorList>
            <person name="Buettner E."/>
        </authorList>
    </citation>
    <scope>NUCLEOTIDE SEQUENCE</scope>
    <source>
        <strain evidence="1">Babe10</strain>
    </source>
</reference>
<evidence type="ECO:0000313" key="1">
    <source>
        <dbReference type="EMBL" id="KAJ2969981.1"/>
    </source>
</evidence>